<name>A0ABV1ZBX6_9ENTR</name>
<proteinExistence type="predicted"/>
<protein>
    <submittedName>
        <fullName evidence="2">YnaM/YnfT family protein</fullName>
    </submittedName>
</protein>
<accession>A0ABV1ZBX6</accession>
<keyword evidence="1" id="KW-0472">Membrane</keyword>
<dbReference type="Proteomes" id="UP001467192">
    <property type="component" value="Unassembled WGS sequence"/>
</dbReference>
<dbReference type="InterPro" id="IPR048193">
    <property type="entry name" value="YnaM_YnfT"/>
</dbReference>
<keyword evidence="1" id="KW-0812">Transmembrane</keyword>
<evidence type="ECO:0000313" key="2">
    <source>
        <dbReference type="EMBL" id="MES0425985.1"/>
    </source>
</evidence>
<dbReference type="EMBL" id="JBEBZA010000006">
    <property type="protein sequence ID" value="MES0425985.1"/>
    <property type="molecule type" value="Genomic_DNA"/>
</dbReference>
<dbReference type="RefSeq" id="WP_022647993.1">
    <property type="nucleotide sequence ID" value="NZ_CBCYMP010000009.1"/>
</dbReference>
<feature type="transmembrane region" description="Helical" evidence="1">
    <location>
        <begin position="6"/>
        <end position="26"/>
    </location>
</feature>
<organism evidence="2 3">
    <name type="scientific">Enterobacter intestinihominis</name>
    <dbReference type="NCBI Taxonomy" id="3133180"/>
    <lineage>
        <taxon>Bacteria</taxon>
        <taxon>Pseudomonadati</taxon>
        <taxon>Pseudomonadota</taxon>
        <taxon>Gammaproteobacteria</taxon>
        <taxon>Enterobacterales</taxon>
        <taxon>Enterobacteriaceae</taxon>
        <taxon>Enterobacter</taxon>
    </lineage>
</organism>
<keyword evidence="3" id="KW-1185">Reference proteome</keyword>
<dbReference type="GeneID" id="99705751"/>
<comment type="caution">
    <text evidence="2">The sequence shown here is derived from an EMBL/GenBank/DDBJ whole genome shotgun (WGS) entry which is preliminary data.</text>
</comment>
<dbReference type="NCBIfam" id="NF041477">
    <property type="entry name" value="YnaM_YnfT_fam"/>
    <property type="match status" value="1"/>
</dbReference>
<evidence type="ECO:0000313" key="3">
    <source>
        <dbReference type="Proteomes" id="UP001467192"/>
    </source>
</evidence>
<reference evidence="3" key="1">
    <citation type="journal article" date="2024" name="Commun. Biol.">
        <title>Bacillamide D produced by Bacillus cereus from the mouse intestinal bacterial collection (miBC) is a potent cytotoxin in vitro.</title>
        <authorList>
            <person name="Hohmann M."/>
            <person name="Brunner V."/>
            <person name="Johannes W."/>
            <person name="Schum D."/>
            <person name="Carroll L.M."/>
            <person name="Liu T."/>
            <person name="Sasaki D."/>
            <person name="Bosch J."/>
            <person name="Clavel T."/>
            <person name="Sieber S.A."/>
            <person name="Zeller G."/>
            <person name="Tschurtschenthaler M."/>
            <person name="Janssen K.P."/>
            <person name="Gulder T.A.M."/>
        </authorList>
    </citation>
    <scope>NUCLEOTIDE SEQUENCE [LARGE SCALE GENOMIC DNA]</scope>
    <source>
        <strain evidence="3">LK_304 Iso 8</strain>
    </source>
</reference>
<gene>
    <name evidence="2" type="ORF">ABMC12_06695</name>
</gene>
<keyword evidence="1" id="KW-1133">Transmembrane helix</keyword>
<evidence type="ECO:0000256" key="1">
    <source>
        <dbReference type="SAM" id="Phobius"/>
    </source>
</evidence>
<sequence>MTTLIISTIVAMVLALMILSLIKIGISVSNNPDEL</sequence>